<organism evidence="8 9">
    <name type="scientific">Pleomorphomonas diazotrophica</name>
    <dbReference type="NCBI Taxonomy" id="1166257"/>
    <lineage>
        <taxon>Bacteria</taxon>
        <taxon>Pseudomonadati</taxon>
        <taxon>Pseudomonadota</taxon>
        <taxon>Alphaproteobacteria</taxon>
        <taxon>Hyphomicrobiales</taxon>
        <taxon>Pleomorphomonadaceae</taxon>
        <taxon>Pleomorphomonas</taxon>
    </lineage>
</organism>
<feature type="transmembrane region" description="Helical" evidence="6">
    <location>
        <begin position="244"/>
        <end position="263"/>
    </location>
</feature>
<name>A0A1I4VHN0_9HYPH</name>
<feature type="transmembrane region" description="Helical" evidence="6">
    <location>
        <begin position="76"/>
        <end position="93"/>
    </location>
</feature>
<dbReference type="SUPFAM" id="SSF103481">
    <property type="entry name" value="Multidrug resistance efflux transporter EmrE"/>
    <property type="match status" value="2"/>
</dbReference>
<comment type="caution">
    <text evidence="8">The sequence shown here is derived from an EMBL/GenBank/DDBJ whole genome shotgun (WGS) entry which is preliminary data.</text>
</comment>
<feature type="transmembrane region" description="Helical" evidence="6">
    <location>
        <begin position="43"/>
        <end position="64"/>
    </location>
</feature>
<dbReference type="AlphaFoldDB" id="A0A1I4VHN0"/>
<dbReference type="PANTHER" id="PTHR22911:SF6">
    <property type="entry name" value="SOLUTE CARRIER FAMILY 35 MEMBER G1"/>
    <property type="match status" value="1"/>
</dbReference>
<dbReference type="PANTHER" id="PTHR22911">
    <property type="entry name" value="ACYL-MALONYL CONDENSING ENZYME-RELATED"/>
    <property type="match status" value="1"/>
</dbReference>
<dbReference type="Proteomes" id="UP000233491">
    <property type="component" value="Unassembled WGS sequence"/>
</dbReference>
<evidence type="ECO:0000313" key="9">
    <source>
        <dbReference type="Proteomes" id="UP000233491"/>
    </source>
</evidence>
<evidence type="ECO:0000256" key="4">
    <source>
        <dbReference type="ARBA" id="ARBA00022989"/>
    </source>
</evidence>
<feature type="transmembrane region" description="Helical" evidence="6">
    <location>
        <begin position="215"/>
        <end position="232"/>
    </location>
</feature>
<keyword evidence="5 6" id="KW-0472">Membrane</keyword>
<evidence type="ECO:0000256" key="1">
    <source>
        <dbReference type="ARBA" id="ARBA00004141"/>
    </source>
</evidence>
<comment type="similarity">
    <text evidence="2">Belongs to the drug/metabolite transporter (DMT) superfamily. 10 TMS drug/metabolite exporter (DME) (TC 2.A.7.3) family.</text>
</comment>
<feature type="transmembrane region" description="Helical" evidence="6">
    <location>
        <begin position="155"/>
        <end position="175"/>
    </location>
</feature>
<gene>
    <name evidence="8" type="ORF">CXZ10_01705</name>
</gene>
<feature type="domain" description="EamA" evidence="7">
    <location>
        <begin position="156"/>
        <end position="286"/>
    </location>
</feature>
<keyword evidence="3 6" id="KW-0812">Transmembrane</keyword>
<evidence type="ECO:0000259" key="7">
    <source>
        <dbReference type="Pfam" id="PF00892"/>
    </source>
</evidence>
<dbReference type="OrthoDB" id="8478503at2"/>
<dbReference type="RefSeq" id="WP_101287228.1">
    <property type="nucleotide sequence ID" value="NZ_FOUQ01000011.1"/>
</dbReference>
<evidence type="ECO:0000256" key="3">
    <source>
        <dbReference type="ARBA" id="ARBA00022692"/>
    </source>
</evidence>
<keyword evidence="9" id="KW-1185">Reference proteome</keyword>
<protein>
    <submittedName>
        <fullName evidence="8">EamA family transporter</fullName>
    </submittedName>
</protein>
<proteinExistence type="inferred from homology"/>
<comment type="subcellular location">
    <subcellularLocation>
        <location evidence="1">Membrane</location>
        <topology evidence="1">Multi-pass membrane protein</topology>
    </subcellularLocation>
</comment>
<dbReference type="InterPro" id="IPR000620">
    <property type="entry name" value="EamA_dom"/>
</dbReference>
<sequence>MSPTAAGVLFKLASTIAFAIMLTLIKLVSGRVPPGEMLFFRSFFGIVPVVVYLAALGVFPSSLATRRPLGHVRRSLVGTASMFCWFTAVAYLPLPDATAISYSGPLFGVCLAALLLHERVRAFRWAAVGIGFLGVLIVLSEQMGDFGMALQGGRSIGAACALASAMLGAVAAVTVRELTATETTGAIVFYFLACGSAFSFVTLPFGWVVPSLADAAMLIVAGLFGGIGQVLMTQSYRLAEASVIAPFDYINMIWIVIISYLVFGDVPTAAVIAGSLVVIASGVFVVWRERRLGILEAKAKARSADTPT</sequence>
<feature type="transmembrane region" description="Helical" evidence="6">
    <location>
        <begin position="123"/>
        <end position="143"/>
    </location>
</feature>
<accession>A0A1I4VHN0</accession>
<dbReference type="Pfam" id="PF00892">
    <property type="entry name" value="EamA"/>
    <property type="match status" value="2"/>
</dbReference>
<evidence type="ECO:0000256" key="6">
    <source>
        <dbReference type="SAM" id="Phobius"/>
    </source>
</evidence>
<evidence type="ECO:0000256" key="2">
    <source>
        <dbReference type="ARBA" id="ARBA00009853"/>
    </source>
</evidence>
<feature type="transmembrane region" description="Helical" evidence="6">
    <location>
        <begin position="99"/>
        <end position="116"/>
    </location>
</feature>
<dbReference type="GO" id="GO:0016020">
    <property type="term" value="C:membrane"/>
    <property type="evidence" value="ECO:0007669"/>
    <property type="project" value="UniProtKB-SubCell"/>
</dbReference>
<keyword evidence="4 6" id="KW-1133">Transmembrane helix</keyword>
<feature type="transmembrane region" description="Helical" evidence="6">
    <location>
        <begin position="269"/>
        <end position="287"/>
    </location>
</feature>
<feature type="transmembrane region" description="Helical" evidence="6">
    <location>
        <begin position="187"/>
        <end position="209"/>
    </location>
</feature>
<reference evidence="8 9" key="1">
    <citation type="submission" date="2017-12" db="EMBL/GenBank/DDBJ databases">
        <title>Anaerobic carbon monoxide metabolism by Pleomorphomonas carboxyditropha sp. nov., a new mesophilic hydrogenogenic carboxidotroph.</title>
        <authorList>
            <person name="Esquivel-Elizondo S."/>
            <person name="Krajmalnik-Brown R."/>
        </authorList>
    </citation>
    <scope>NUCLEOTIDE SEQUENCE [LARGE SCALE GENOMIC DNA]</scope>
    <source>
        <strain evidence="8 9">R5-392</strain>
    </source>
</reference>
<feature type="domain" description="EamA" evidence="7">
    <location>
        <begin position="6"/>
        <end position="139"/>
    </location>
</feature>
<evidence type="ECO:0000313" key="8">
    <source>
        <dbReference type="EMBL" id="PKR90131.1"/>
    </source>
</evidence>
<dbReference type="EMBL" id="PJNW01000002">
    <property type="protein sequence ID" value="PKR90131.1"/>
    <property type="molecule type" value="Genomic_DNA"/>
</dbReference>
<evidence type="ECO:0000256" key="5">
    <source>
        <dbReference type="ARBA" id="ARBA00023136"/>
    </source>
</evidence>
<dbReference type="InterPro" id="IPR037185">
    <property type="entry name" value="EmrE-like"/>
</dbReference>